<dbReference type="EMBL" id="JASSPP010000010">
    <property type="protein sequence ID" value="MDK9581022.1"/>
    <property type="molecule type" value="Genomic_DNA"/>
</dbReference>
<organism evidence="1 2">
    <name type="scientific">Sneathia sanguinegens</name>
    <dbReference type="NCBI Taxonomy" id="40543"/>
    <lineage>
        <taxon>Bacteria</taxon>
        <taxon>Fusobacteriati</taxon>
        <taxon>Fusobacteriota</taxon>
        <taxon>Fusobacteriia</taxon>
        <taxon>Fusobacteriales</taxon>
        <taxon>Leptotrichiaceae</taxon>
        <taxon>Sneathia</taxon>
    </lineage>
</organism>
<name>A0ABT7HLP3_9FUSO</name>
<comment type="caution">
    <text evidence="1">The sequence shown here is derived from an EMBL/GenBank/DDBJ whole genome shotgun (WGS) entry which is preliminary data.</text>
</comment>
<evidence type="ECO:0000313" key="2">
    <source>
        <dbReference type="Proteomes" id="UP001225134"/>
    </source>
</evidence>
<sequence>MIYIINKNIEHDLIEKILEYLNISFEYIELNEAELDNLIKSKNYTGLFLESEFTEYLEKIFPKKYSKLFKNLDYIYLKDDEIIQTNIEYYSFMNFIKQEGLILDSKRILLLGSSKHAISVYNALKSEQKPIVFISTITVESDTKLFAGDRKIKKLKFLIYQV</sequence>
<keyword evidence="2" id="KW-1185">Reference proteome</keyword>
<gene>
    <name evidence="1" type="ORF">QQA45_05875</name>
</gene>
<dbReference type="Proteomes" id="UP001225134">
    <property type="component" value="Unassembled WGS sequence"/>
</dbReference>
<reference evidence="1 2" key="1">
    <citation type="submission" date="2023-06" db="EMBL/GenBank/DDBJ databases">
        <title>Antibody response to the Sneathia vaginalis cytopathogenic toxin A during pregnancy.</title>
        <authorList>
            <person name="Mccoy Z.T."/>
            <person name="Serrano M.G."/>
            <person name="Spaine K."/>
            <person name="Edwards D.J."/>
            <person name="Buck G.A."/>
            <person name="Jefferson K."/>
        </authorList>
    </citation>
    <scope>NUCLEOTIDE SEQUENCE [LARGE SCALE GENOMIC DNA]</scope>
    <source>
        <strain evidence="1 2">CCUG 42621</strain>
    </source>
</reference>
<dbReference type="RefSeq" id="WP_285153243.1">
    <property type="nucleotide sequence ID" value="NZ_JASSPP010000010.1"/>
</dbReference>
<proteinExistence type="predicted"/>
<accession>A0ABT7HLP3</accession>
<evidence type="ECO:0000313" key="1">
    <source>
        <dbReference type="EMBL" id="MDK9581022.1"/>
    </source>
</evidence>
<protein>
    <submittedName>
        <fullName evidence="1">Uncharacterized protein</fullName>
    </submittedName>
</protein>